<feature type="region of interest" description="Disordered" evidence="1">
    <location>
        <begin position="144"/>
        <end position="163"/>
    </location>
</feature>
<evidence type="ECO:0000313" key="2">
    <source>
        <dbReference type="EMBL" id="KAJ7644232.1"/>
    </source>
</evidence>
<accession>A0AAD7CB38</accession>
<name>A0AAD7CB38_9AGAR</name>
<evidence type="ECO:0000313" key="3">
    <source>
        <dbReference type="Proteomes" id="UP001221142"/>
    </source>
</evidence>
<comment type="caution">
    <text evidence="2">The sequence shown here is derived from an EMBL/GenBank/DDBJ whole genome shotgun (WGS) entry which is preliminary data.</text>
</comment>
<reference evidence="2" key="1">
    <citation type="submission" date="2023-03" db="EMBL/GenBank/DDBJ databases">
        <title>Massive genome expansion in bonnet fungi (Mycena s.s.) driven by repeated elements and novel gene families across ecological guilds.</title>
        <authorList>
            <consortium name="Lawrence Berkeley National Laboratory"/>
            <person name="Harder C.B."/>
            <person name="Miyauchi S."/>
            <person name="Viragh M."/>
            <person name="Kuo A."/>
            <person name="Thoen E."/>
            <person name="Andreopoulos B."/>
            <person name="Lu D."/>
            <person name="Skrede I."/>
            <person name="Drula E."/>
            <person name="Henrissat B."/>
            <person name="Morin E."/>
            <person name="Kohler A."/>
            <person name="Barry K."/>
            <person name="LaButti K."/>
            <person name="Morin E."/>
            <person name="Salamov A."/>
            <person name="Lipzen A."/>
            <person name="Mereny Z."/>
            <person name="Hegedus B."/>
            <person name="Baldrian P."/>
            <person name="Stursova M."/>
            <person name="Weitz H."/>
            <person name="Taylor A."/>
            <person name="Grigoriev I.V."/>
            <person name="Nagy L.G."/>
            <person name="Martin F."/>
            <person name="Kauserud H."/>
        </authorList>
    </citation>
    <scope>NUCLEOTIDE SEQUENCE</scope>
    <source>
        <strain evidence="2">9284</strain>
    </source>
</reference>
<evidence type="ECO:0000256" key="1">
    <source>
        <dbReference type="SAM" id="MobiDB-lite"/>
    </source>
</evidence>
<gene>
    <name evidence="2" type="ORF">FB45DRAFT_897289</name>
</gene>
<organism evidence="2 3">
    <name type="scientific">Roridomyces roridus</name>
    <dbReference type="NCBI Taxonomy" id="1738132"/>
    <lineage>
        <taxon>Eukaryota</taxon>
        <taxon>Fungi</taxon>
        <taxon>Dikarya</taxon>
        <taxon>Basidiomycota</taxon>
        <taxon>Agaricomycotina</taxon>
        <taxon>Agaricomycetes</taxon>
        <taxon>Agaricomycetidae</taxon>
        <taxon>Agaricales</taxon>
        <taxon>Marasmiineae</taxon>
        <taxon>Mycenaceae</taxon>
        <taxon>Roridomyces</taxon>
    </lineage>
</organism>
<keyword evidence="3" id="KW-1185">Reference proteome</keyword>
<dbReference type="Proteomes" id="UP001221142">
    <property type="component" value="Unassembled WGS sequence"/>
</dbReference>
<dbReference type="EMBL" id="JARKIF010000003">
    <property type="protein sequence ID" value="KAJ7644232.1"/>
    <property type="molecule type" value="Genomic_DNA"/>
</dbReference>
<dbReference type="AlphaFoldDB" id="A0AAD7CB38"/>
<protein>
    <submittedName>
        <fullName evidence="2">Uncharacterized protein</fullName>
    </submittedName>
</protein>
<proteinExistence type="predicted"/>
<sequence length="414" mass="45404">MDDALSNWCTVCDRQIVPMRTVVTVPHDNLPRKQANRNGLVHGTGRAQQVKTRVEIDQSPAPLYCSDECRQRDVDYYHGSSIRIERKQTPRKSTPNTRSLALLHREAGMIALPAPTSETYDEHAPPQYTSGVMMANRRLEAVLPKPLKPGERPSPLKPVPGWTDGSQAWRASTYSFAPPPRTRADVLDPNRAAYESFVASPHRSASSGVVASSSSSYFSAPPSPTASSFTSGTSVDSDLLSSFEDTFSRRTSSRLSLYSSVAVLESRILLPSRKQRISQAAGSMLLVPEVLVRPPGRSSSFGFPSPSTTAFAAIGSPPLCWLREPAGPTQAVNPEPEDAEEAAFVRSCGVEALPPSRRPKTEMRSWSYDNVRTYPVMAMPTLKEVHLVDGKEVEVEVPRKPLFTFEPVEVRVSA</sequence>